<reference evidence="2 3" key="1">
    <citation type="submission" date="2019-10" db="EMBL/GenBank/DDBJ databases">
        <authorList>
            <person name="Karimi E."/>
        </authorList>
    </citation>
    <scope>NUCLEOTIDE SEQUENCE [LARGE SCALE GENOMIC DNA]</scope>
    <source>
        <strain evidence="2">Pantoea sp. 111</strain>
    </source>
</reference>
<comment type="caution">
    <text evidence="2">The sequence shown here is derived from an EMBL/GenBank/DDBJ whole genome shotgun (WGS) entry which is preliminary data.</text>
</comment>
<dbReference type="AlphaFoldDB" id="A0AAX3JC18"/>
<gene>
    <name evidence="2" type="ORF">PANT111_560025</name>
</gene>
<protein>
    <submittedName>
        <fullName evidence="2">Phage tail protein</fullName>
    </submittedName>
</protein>
<keyword evidence="1" id="KW-0175">Coiled coil</keyword>
<feature type="coiled-coil region" evidence="1">
    <location>
        <begin position="286"/>
        <end position="313"/>
    </location>
</feature>
<sequence>MADTPFARTRSGRYDTAGLSSKDFSRVFDQIDKDRRKSRRIARRTLNPLTLKNKALDDIIALGKKKSGTFFTKEDLKGFEANRAGARQQFNSSQAGITYAQLVAGSQQIDIKRANNRVDDGSGIKRATPTTLKHNVLTVSVEASAASLDKHHRVKFRFEEWDQLMEEITDAKDSAAKIAKRLCAGRVSFDCDCGRHQYWYRYIATAGNFALAPPKEYAYPKEKNPNLKGVACKHVIHAFTRLQSASWQVRIGQALHKSAGNNAYGDDPRKTTEHFTDADKAKFNRNRSSQTNVAAVKREHEKYQKRMGALAKRLDNDDGRIDKLRGQLTRAKKLTATQRTRAAKKQAELADEKAKNALLRQQLADQAKIQRQTFIDALVLSGTPRAQAEKMFIEYAKNQTKAGNQ</sequence>
<evidence type="ECO:0000256" key="1">
    <source>
        <dbReference type="SAM" id="Coils"/>
    </source>
</evidence>
<dbReference type="EMBL" id="CABWMH010000052">
    <property type="protein sequence ID" value="VXC58997.1"/>
    <property type="molecule type" value="Genomic_DNA"/>
</dbReference>
<name>A0AAX3JC18_9GAMM</name>
<evidence type="ECO:0000313" key="3">
    <source>
        <dbReference type="Proteomes" id="UP000433737"/>
    </source>
</evidence>
<proteinExistence type="predicted"/>
<evidence type="ECO:0000313" key="2">
    <source>
        <dbReference type="EMBL" id="VXC58997.1"/>
    </source>
</evidence>
<organism evidence="2 3">
    <name type="scientific">Pantoea brenneri</name>
    <dbReference type="NCBI Taxonomy" id="472694"/>
    <lineage>
        <taxon>Bacteria</taxon>
        <taxon>Pseudomonadati</taxon>
        <taxon>Pseudomonadota</taxon>
        <taxon>Gammaproteobacteria</taxon>
        <taxon>Enterobacterales</taxon>
        <taxon>Erwiniaceae</taxon>
        <taxon>Pantoea</taxon>
    </lineage>
</organism>
<accession>A0AAX3JC18</accession>
<dbReference type="RefSeq" id="WP_159224209.1">
    <property type="nucleotide sequence ID" value="NZ_LR733503.1"/>
</dbReference>
<dbReference type="Proteomes" id="UP000433737">
    <property type="component" value="Unassembled WGS sequence"/>
</dbReference>